<evidence type="ECO:0000256" key="9">
    <source>
        <dbReference type="ARBA" id="ARBA00048048"/>
    </source>
</evidence>
<dbReference type="PANTHER" id="PTHR22883:SF488">
    <property type="entry name" value="PALMITOYLTRANSFERASE"/>
    <property type="match status" value="1"/>
</dbReference>
<keyword evidence="5 10" id="KW-0472">Membrane</keyword>
<feature type="transmembrane region" description="Helical" evidence="10">
    <location>
        <begin position="512"/>
        <end position="536"/>
    </location>
</feature>
<dbReference type="GO" id="GO:0019706">
    <property type="term" value="F:protein-cysteine S-palmitoyltransferase activity"/>
    <property type="evidence" value="ECO:0007669"/>
    <property type="project" value="UniProtKB-EC"/>
</dbReference>
<keyword evidence="6" id="KW-0564">Palmitate</keyword>
<dbReference type="Pfam" id="PF01529">
    <property type="entry name" value="DHHC"/>
    <property type="match status" value="1"/>
</dbReference>
<feature type="region of interest" description="Disordered" evidence="11">
    <location>
        <begin position="1"/>
        <end position="133"/>
    </location>
</feature>
<evidence type="ECO:0000256" key="10">
    <source>
        <dbReference type="RuleBase" id="RU079119"/>
    </source>
</evidence>
<keyword evidence="7" id="KW-0449">Lipoprotein</keyword>
<dbReference type="PANTHER" id="PTHR22883">
    <property type="entry name" value="ZINC FINGER DHHC DOMAIN CONTAINING PROTEIN"/>
    <property type="match status" value="1"/>
</dbReference>
<comment type="domain">
    <text evidence="10">The DHHC domain is required for palmitoyltransferase activity.</text>
</comment>
<dbReference type="GO" id="GO:0005794">
    <property type="term" value="C:Golgi apparatus"/>
    <property type="evidence" value="ECO:0007669"/>
    <property type="project" value="TreeGrafter"/>
</dbReference>
<evidence type="ECO:0000256" key="1">
    <source>
        <dbReference type="ARBA" id="ARBA00004141"/>
    </source>
</evidence>
<feature type="transmembrane region" description="Helical" evidence="10">
    <location>
        <begin position="403"/>
        <end position="424"/>
    </location>
</feature>
<feature type="region of interest" description="Disordered" evidence="11">
    <location>
        <begin position="146"/>
        <end position="218"/>
    </location>
</feature>
<keyword evidence="2 10" id="KW-0808">Transferase</keyword>
<dbReference type="OrthoDB" id="9909019at2759"/>
<feature type="compositionally biased region" description="Low complexity" evidence="11">
    <location>
        <begin position="74"/>
        <end position="90"/>
    </location>
</feature>
<feature type="compositionally biased region" description="Polar residues" evidence="11">
    <location>
        <begin position="1"/>
        <end position="71"/>
    </location>
</feature>
<dbReference type="Proteomes" id="UP000703269">
    <property type="component" value="Unassembled WGS sequence"/>
</dbReference>
<keyword evidence="14" id="KW-1185">Reference proteome</keyword>
<evidence type="ECO:0000256" key="8">
    <source>
        <dbReference type="ARBA" id="ARBA00023315"/>
    </source>
</evidence>
<comment type="subcellular location">
    <subcellularLocation>
        <location evidence="1">Membrane</location>
        <topology evidence="1">Multi-pass membrane protein</topology>
    </subcellularLocation>
</comment>
<keyword evidence="8 10" id="KW-0012">Acyltransferase</keyword>
<keyword evidence="3 10" id="KW-0812">Transmembrane</keyword>
<evidence type="ECO:0000313" key="14">
    <source>
        <dbReference type="Proteomes" id="UP000703269"/>
    </source>
</evidence>
<keyword evidence="4 10" id="KW-1133">Transmembrane helix</keyword>
<comment type="similarity">
    <text evidence="10">Belongs to the DHHC palmitoyltransferase family.</text>
</comment>
<evidence type="ECO:0000256" key="11">
    <source>
        <dbReference type="SAM" id="MobiDB-lite"/>
    </source>
</evidence>
<feature type="domain" description="Palmitoyltransferase DHHC" evidence="12">
    <location>
        <begin position="467"/>
        <end position="595"/>
    </location>
</feature>
<evidence type="ECO:0000313" key="13">
    <source>
        <dbReference type="EMBL" id="GJE90763.1"/>
    </source>
</evidence>
<feature type="transmembrane region" description="Helical" evidence="10">
    <location>
        <begin position="556"/>
        <end position="578"/>
    </location>
</feature>
<dbReference type="EMBL" id="BPQB01000018">
    <property type="protein sequence ID" value="GJE90763.1"/>
    <property type="molecule type" value="Genomic_DNA"/>
</dbReference>
<dbReference type="InterPro" id="IPR039859">
    <property type="entry name" value="PFA4/ZDH16/20/ERF2-like"/>
</dbReference>
<name>A0A9P3LDV0_9APHY</name>
<feature type="region of interest" description="Disordered" evidence="11">
    <location>
        <begin position="235"/>
        <end position="330"/>
    </location>
</feature>
<comment type="caution">
    <text evidence="13">The sequence shown here is derived from an EMBL/GenBank/DDBJ whole genome shotgun (WGS) entry which is preliminary data.</text>
</comment>
<evidence type="ECO:0000256" key="3">
    <source>
        <dbReference type="ARBA" id="ARBA00022692"/>
    </source>
</evidence>
<feature type="compositionally biased region" description="Polar residues" evidence="11">
    <location>
        <begin position="193"/>
        <end position="202"/>
    </location>
</feature>
<evidence type="ECO:0000256" key="7">
    <source>
        <dbReference type="ARBA" id="ARBA00023288"/>
    </source>
</evidence>
<dbReference type="PROSITE" id="PS50216">
    <property type="entry name" value="DHHC"/>
    <property type="match status" value="1"/>
</dbReference>
<evidence type="ECO:0000256" key="2">
    <source>
        <dbReference type="ARBA" id="ARBA00022679"/>
    </source>
</evidence>
<proteinExistence type="inferred from homology"/>
<evidence type="ECO:0000256" key="5">
    <source>
        <dbReference type="ARBA" id="ARBA00023136"/>
    </source>
</evidence>
<evidence type="ECO:0000259" key="12">
    <source>
        <dbReference type="Pfam" id="PF01529"/>
    </source>
</evidence>
<evidence type="ECO:0000256" key="6">
    <source>
        <dbReference type="ARBA" id="ARBA00023139"/>
    </source>
</evidence>
<feature type="compositionally biased region" description="Polar residues" evidence="11">
    <location>
        <begin position="301"/>
        <end position="314"/>
    </location>
</feature>
<reference evidence="13 14" key="1">
    <citation type="submission" date="2021-08" db="EMBL/GenBank/DDBJ databases">
        <title>Draft Genome Sequence of Phanerochaete sordida strain YK-624.</title>
        <authorList>
            <person name="Mori T."/>
            <person name="Dohra H."/>
            <person name="Suzuki T."/>
            <person name="Kawagishi H."/>
            <person name="Hirai H."/>
        </authorList>
    </citation>
    <scope>NUCLEOTIDE SEQUENCE [LARGE SCALE GENOMIC DNA]</scope>
    <source>
        <strain evidence="13 14">YK-624</strain>
    </source>
</reference>
<dbReference type="EC" id="2.3.1.225" evidence="10"/>
<dbReference type="GO" id="GO:0006612">
    <property type="term" value="P:protein targeting to membrane"/>
    <property type="evidence" value="ECO:0007669"/>
    <property type="project" value="TreeGrafter"/>
</dbReference>
<dbReference type="GO" id="GO:0016020">
    <property type="term" value="C:membrane"/>
    <property type="evidence" value="ECO:0007669"/>
    <property type="project" value="UniProtKB-SubCell"/>
</dbReference>
<feature type="compositionally biased region" description="Polar residues" evidence="11">
    <location>
        <begin position="250"/>
        <end position="273"/>
    </location>
</feature>
<dbReference type="AlphaFoldDB" id="A0A9P3LDV0"/>
<sequence length="672" mass="72444">MATPHSLPSNSQRIATQLPFSPSPSTTNPAIQRLQNQSRTRSGSNADASLHTRSGSIASSRSRTQNASSATGELFSSPPSLPLFQPWTGGAPAGGTGIQPSAGFFHPQRPNHGSASPTPWVRPSSPGSIISSDVHPAVPVHIAPFTRQETDTESLGLSSTEDLNHGSVRTPPRSPKSAKHSREPLLPIGARPRNSTVTSRPSGLSLGPYGRSESNLSATQKVRGSFEKLFKRGLSFEGGKRPSPVLANGPPSSNGAESPTNCMPRSRQASPITPSGPGHMTFDLTAPHDDEHSPMSPLSRYKTTSSPNRESTPSLHELPFNPVPPSDMKPPLAETPKIDEKTGKVIRNYQLHPSRNHFFLGGRILTGGDTPWAFIASLTVVLGITGVWFSTTCVWWWLNESPAVAGVGAYMCLLTISSMLATAFRDPGILPRNLDPDPPTSSTGSEESLRQPLPRDLKVRNGVVRVKYCPTCRTYRPPRSSHCKMCDNCVDGCDHHCQWVNNCVGRRNYTTFFCFLFTAVLTLILVICTAAIHLALLTTPRFGLSFRQALATPDGTGSAVAFMMAILVVWPVGALLAYHARLLFLNVTTIEQIRNAAHRSLAPGEGAPPNPFSHGTWRRNLVYVLCRPAGFSWVAFAAPAAEDRRAVNPGVLWRAEGAEGARAMEEGRAKRG</sequence>
<dbReference type="InterPro" id="IPR001594">
    <property type="entry name" value="Palmitoyltrfase_DHHC"/>
</dbReference>
<protein>
    <recommendedName>
        <fullName evidence="10">Palmitoyltransferase</fullName>
        <ecNumber evidence="10">2.3.1.225</ecNumber>
    </recommendedName>
</protein>
<feature type="transmembrane region" description="Helical" evidence="10">
    <location>
        <begin position="372"/>
        <end position="397"/>
    </location>
</feature>
<comment type="catalytic activity">
    <reaction evidence="9 10">
        <text>L-cysteinyl-[protein] + hexadecanoyl-CoA = S-hexadecanoyl-L-cysteinyl-[protein] + CoA</text>
        <dbReference type="Rhea" id="RHEA:36683"/>
        <dbReference type="Rhea" id="RHEA-COMP:10131"/>
        <dbReference type="Rhea" id="RHEA-COMP:11032"/>
        <dbReference type="ChEBI" id="CHEBI:29950"/>
        <dbReference type="ChEBI" id="CHEBI:57287"/>
        <dbReference type="ChEBI" id="CHEBI:57379"/>
        <dbReference type="ChEBI" id="CHEBI:74151"/>
        <dbReference type="EC" id="2.3.1.225"/>
    </reaction>
</comment>
<evidence type="ECO:0000256" key="4">
    <source>
        <dbReference type="ARBA" id="ARBA00022989"/>
    </source>
</evidence>
<organism evidence="13 14">
    <name type="scientific">Phanerochaete sordida</name>
    <dbReference type="NCBI Taxonomy" id="48140"/>
    <lineage>
        <taxon>Eukaryota</taxon>
        <taxon>Fungi</taxon>
        <taxon>Dikarya</taxon>
        <taxon>Basidiomycota</taxon>
        <taxon>Agaricomycotina</taxon>
        <taxon>Agaricomycetes</taxon>
        <taxon>Polyporales</taxon>
        <taxon>Phanerochaetaceae</taxon>
        <taxon>Phanerochaete</taxon>
    </lineage>
</organism>
<gene>
    <name evidence="13" type="ORF">PsYK624_069070</name>
</gene>
<dbReference type="GO" id="GO:0005783">
    <property type="term" value="C:endoplasmic reticulum"/>
    <property type="evidence" value="ECO:0007669"/>
    <property type="project" value="TreeGrafter"/>
</dbReference>
<accession>A0A9P3LDV0</accession>